<dbReference type="EMBL" id="BOVJ01000067">
    <property type="protein sequence ID" value="GIQ63645.1"/>
    <property type="molecule type" value="Genomic_DNA"/>
</dbReference>
<accession>A0ABQ4N5Z9</accession>
<evidence type="ECO:0000313" key="2">
    <source>
        <dbReference type="Proteomes" id="UP000680304"/>
    </source>
</evidence>
<protein>
    <submittedName>
        <fullName evidence="1">Phage protein</fullName>
    </submittedName>
</protein>
<keyword evidence="2" id="KW-1185">Reference proteome</keyword>
<dbReference type="Proteomes" id="UP000680304">
    <property type="component" value="Unassembled WGS sequence"/>
</dbReference>
<comment type="caution">
    <text evidence="1">The sequence shown here is derived from an EMBL/GenBank/DDBJ whole genome shotgun (WGS) entry which is preliminary data.</text>
</comment>
<dbReference type="RefSeq" id="WP_307860500.1">
    <property type="nucleotide sequence ID" value="NZ_BOVJ01000067.1"/>
</dbReference>
<organism evidence="1 2">
    <name type="scientific">Paenibacillus cisolokensis</name>
    <dbReference type="NCBI Taxonomy" id="1658519"/>
    <lineage>
        <taxon>Bacteria</taxon>
        <taxon>Bacillati</taxon>
        <taxon>Bacillota</taxon>
        <taxon>Bacilli</taxon>
        <taxon>Bacillales</taxon>
        <taxon>Paenibacillaceae</taxon>
        <taxon>Paenibacillus</taxon>
    </lineage>
</organism>
<proteinExistence type="predicted"/>
<dbReference type="InterPro" id="IPR022555">
    <property type="entry name" value="DUF2577"/>
</dbReference>
<gene>
    <name evidence="1" type="ORF">PACILC2_22130</name>
</gene>
<dbReference type="Pfam" id="PF10844">
    <property type="entry name" value="DUF2577"/>
    <property type="match status" value="1"/>
</dbReference>
<evidence type="ECO:0000313" key="1">
    <source>
        <dbReference type="EMBL" id="GIQ63645.1"/>
    </source>
</evidence>
<sequence length="98" mass="10699">MMLQQIKQAAMDAVAASNPVNVLLGNVKSTNPLMINVDQRFDLDADFLIHTESMTELRVTVGGTEYTVRPGLQVGDKVVLLRVQGGQQYVILDRVVSG</sequence>
<reference evidence="1 2" key="1">
    <citation type="submission" date="2021-04" db="EMBL/GenBank/DDBJ databases">
        <title>Draft genome sequence of Paenibacillus cisolokensis, LC2-13A.</title>
        <authorList>
            <person name="Uke A."/>
            <person name="Chhe C."/>
            <person name="Baramee S."/>
            <person name="Kosugi A."/>
        </authorList>
    </citation>
    <scope>NUCLEOTIDE SEQUENCE [LARGE SCALE GENOMIC DNA]</scope>
    <source>
        <strain evidence="1 2">LC2-13A</strain>
    </source>
</reference>
<name>A0ABQ4N5Z9_9BACL</name>